<dbReference type="RefSeq" id="WP_280662523.1">
    <property type="nucleotide sequence ID" value="NZ_CP120374.1"/>
</dbReference>
<dbReference type="Proteomes" id="UP001229355">
    <property type="component" value="Chromosome 2"/>
</dbReference>
<feature type="domain" description="HTH marR-type" evidence="1">
    <location>
        <begin position="20"/>
        <end position="158"/>
    </location>
</feature>
<name>A0ABY8DI34_9HYPH</name>
<keyword evidence="3" id="KW-1185">Reference proteome</keyword>
<gene>
    <name evidence="2" type="ORF">PZN02_004110</name>
</gene>
<dbReference type="Pfam" id="PF12802">
    <property type="entry name" value="MarR_2"/>
    <property type="match status" value="1"/>
</dbReference>
<evidence type="ECO:0000259" key="1">
    <source>
        <dbReference type="PROSITE" id="PS50995"/>
    </source>
</evidence>
<dbReference type="InterPro" id="IPR036390">
    <property type="entry name" value="WH_DNA-bd_sf"/>
</dbReference>
<dbReference type="SMART" id="SM00347">
    <property type="entry name" value="HTH_MARR"/>
    <property type="match status" value="1"/>
</dbReference>
<dbReference type="Gene3D" id="1.10.10.10">
    <property type="entry name" value="Winged helix-like DNA-binding domain superfamily/Winged helix DNA-binding domain"/>
    <property type="match status" value="1"/>
</dbReference>
<proteinExistence type="predicted"/>
<dbReference type="PROSITE" id="PS50995">
    <property type="entry name" value="HTH_MARR_2"/>
    <property type="match status" value="1"/>
</dbReference>
<organism evidence="2 3">
    <name type="scientific">Sinorhizobium garamanticum</name>
    <dbReference type="NCBI Taxonomy" id="680247"/>
    <lineage>
        <taxon>Bacteria</taxon>
        <taxon>Pseudomonadati</taxon>
        <taxon>Pseudomonadota</taxon>
        <taxon>Alphaproteobacteria</taxon>
        <taxon>Hyphomicrobiales</taxon>
        <taxon>Rhizobiaceae</taxon>
        <taxon>Sinorhizobium/Ensifer group</taxon>
        <taxon>Sinorhizobium</taxon>
    </lineage>
</organism>
<protein>
    <submittedName>
        <fullName evidence="2">MarR family winged helix-turn-helix transcriptional regulator</fullName>
    </submittedName>
</protein>
<sequence>MMMTTEIKTADAGVVGEVTRDCVMTRTRRISRVITGIYDQALRPHGVNASQFSLLVLIAKLGGASRAEIGRANYQDRSTLTRNLAPLLTEGLVEEMVSDAGGRSRPVIISEAGKDLLVSAVPAWRSAQVKARELLGEEGVTAIVSVANSLPPEELASL</sequence>
<evidence type="ECO:0000313" key="3">
    <source>
        <dbReference type="Proteomes" id="UP001229355"/>
    </source>
</evidence>
<dbReference type="InterPro" id="IPR000835">
    <property type="entry name" value="HTH_MarR-typ"/>
</dbReference>
<dbReference type="SUPFAM" id="SSF46785">
    <property type="entry name" value="Winged helix' DNA-binding domain"/>
    <property type="match status" value="1"/>
</dbReference>
<accession>A0ABY8DI34</accession>
<evidence type="ECO:0000313" key="2">
    <source>
        <dbReference type="EMBL" id="WEX90559.1"/>
    </source>
</evidence>
<dbReference type="InterPro" id="IPR036388">
    <property type="entry name" value="WH-like_DNA-bd_sf"/>
</dbReference>
<reference evidence="2 3" key="1">
    <citation type="submission" date="2023-03" db="EMBL/GenBank/DDBJ databases">
        <authorList>
            <person name="Kaur S."/>
            <person name="Espinosa-Saiz D."/>
            <person name="Velazquez E."/>
            <person name="Menendez E."/>
            <person name="diCenzo G.C."/>
        </authorList>
    </citation>
    <scope>NUCLEOTIDE SEQUENCE [LARGE SCALE GENOMIC DNA]</scope>
    <source>
        <strain evidence="2 3">LMG 24692</strain>
    </source>
</reference>
<dbReference type="EMBL" id="CP120374">
    <property type="protein sequence ID" value="WEX90559.1"/>
    <property type="molecule type" value="Genomic_DNA"/>
</dbReference>